<evidence type="ECO:0000313" key="4">
    <source>
        <dbReference type="Proteomes" id="UP000625711"/>
    </source>
</evidence>
<evidence type="ECO:0000256" key="2">
    <source>
        <dbReference type="SAM" id="Phobius"/>
    </source>
</evidence>
<sequence>MTMIGLKLAASAEPGRMRRRHREPPPPLPPLLPSSSPWLGRSRPVCGRPGRREHALRAPLPGGRRRRRRQAVRHQPPVLTSVATFSVLVWFSCLFCPSPIDGTNFGQYGFCK</sequence>
<dbReference type="AlphaFoldDB" id="A0A834MBT3"/>
<dbReference type="EMBL" id="JAACXV010013831">
    <property type="protein sequence ID" value="KAF7272159.1"/>
    <property type="molecule type" value="Genomic_DNA"/>
</dbReference>
<feature type="compositionally biased region" description="Basic residues" evidence="1">
    <location>
        <begin position="63"/>
        <end position="72"/>
    </location>
</feature>
<comment type="caution">
    <text evidence="3">The sequence shown here is derived from an EMBL/GenBank/DDBJ whole genome shotgun (WGS) entry which is preliminary data.</text>
</comment>
<organism evidence="3 4">
    <name type="scientific">Rhynchophorus ferrugineus</name>
    <name type="common">Red palm weevil</name>
    <name type="synonym">Curculio ferrugineus</name>
    <dbReference type="NCBI Taxonomy" id="354439"/>
    <lineage>
        <taxon>Eukaryota</taxon>
        <taxon>Metazoa</taxon>
        <taxon>Ecdysozoa</taxon>
        <taxon>Arthropoda</taxon>
        <taxon>Hexapoda</taxon>
        <taxon>Insecta</taxon>
        <taxon>Pterygota</taxon>
        <taxon>Neoptera</taxon>
        <taxon>Endopterygota</taxon>
        <taxon>Coleoptera</taxon>
        <taxon>Polyphaga</taxon>
        <taxon>Cucujiformia</taxon>
        <taxon>Curculionidae</taxon>
        <taxon>Dryophthorinae</taxon>
        <taxon>Rhynchophorus</taxon>
    </lineage>
</organism>
<name>A0A834MBT3_RHYFE</name>
<feature type="region of interest" description="Disordered" evidence="1">
    <location>
        <begin position="1"/>
        <end position="74"/>
    </location>
</feature>
<keyword evidence="2" id="KW-0472">Membrane</keyword>
<proteinExistence type="predicted"/>
<accession>A0A834MBT3</accession>
<keyword evidence="2" id="KW-1133">Transmembrane helix</keyword>
<feature type="transmembrane region" description="Helical" evidence="2">
    <location>
        <begin position="78"/>
        <end position="100"/>
    </location>
</feature>
<feature type="compositionally biased region" description="Low complexity" evidence="1">
    <location>
        <begin position="33"/>
        <end position="44"/>
    </location>
</feature>
<evidence type="ECO:0000313" key="3">
    <source>
        <dbReference type="EMBL" id="KAF7272159.1"/>
    </source>
</evidence>
<dbReference type="Proteomes" id="UP000625711">
    <property type="component" value="Unassembled WGS sequence"/>
</dbReference>
<keyword evidence="2" id="KW-0812">Transmembrane</keyword>
<evidence type="ECO:0000256" key="1">
    <source>
        <dbReference type="SAM" id="MobiDB-lite"/>
    </source>
</evidence>
<keyword evidence="4" id="KW-1185">Reference proteome</keyword>
<reference evidence="3" key="1">
    <citation type="submission" date="2020-08" db="EMBL/GenBank/DDBJ databases">
        <title>Genome sequencing and assembly of the red palm weevil Rhynchophorus ferrugineus.</title>
        <authorList>
            <person name="Dias G.B."/>
            <person name="Bergman C.M."/>
            <person name="Manee M."/>
        </authorList>
    </citation>
    <scope>NUCLEOTIDE SEQUENCE</scope>
    <source>
        <strain evidence="3">AA-2017</strain>
        <tissue evidence="3">Whole larva</tissue>
    </source>
</reference>
<gene>
    <name evidence="3" type="ORF">GWI33_015037</name>
</gene>
<protein>
    <submittedName>
        <fullName evidence="3">Uncharacterized protein</fullName>
    </submittedName>
</protein>